<feature type="compositionally biased region" description="Basic and acidic residues" evidence="1">
    <location>
        <begin position="168"/>
        <end position="179"/>
    </location>
</feature>
<sequence>MKREADILNAVRIGGDSAWWGRCWSCFGIADRSRRYSAVVGWTRRGTEIAAAGIGHEAAGFRGELRESGCSAARVHANVHSGTAHCNEEVTRNPGVAEEYDEFAEGSESDVGDDAVDIGNVAAVAADTMGMMGMGMMKMDYPPEESEDAEILEIFEELEIAGMPENLGKLEDEAPGRFDDPDDLDDPESPEIPDCPEHAAVRERLENFEEPGGCEYPEKYSGGSEDSEEGVKTGSGGGQEH</sequence>
<dbReference type="AlphaFoldDB" id="A0AAD4H379"/>
<feature type="compositionally biased region" description="Acidic residues" evidence="1">
    <location>
        <begin position="180"/>
        <end position="191"/>
    </location>
</feature>
<feature type="compositionally biased region" description="Basic and acidic residues" evidence="1">
    <location>
        <begin position="195"/>
        <end position="207"/>
    </location>
</feature>
<dbReference type="Proteomes" id="UP001194580">
    <property type="component" value="Unassembled WGS sequence"/>
</dbReference>
<gene>
    <name evidence="2" type="ORF">BGZ95_002092</name>
</gene>
<name>A0AAD4H379_9FUNG</name>
<proteinExistence type="predicted"/>
<evidence type="ECO:0000313" key="3">
    <source>
        <dbReference type="Proteomes" id="UP001194580"/>
    </source>
</evidence>
<organism evidence="2 3">
    <name type="scientific">Linnemannia exigua</name>
    <dbReference type="NCBI Taxonomy" id="604196"/>
    <lineage>
        <taxon>Eukaryota</taxon>
        <taxon>Fungi</taxon>
        <taxon>Fungi incertae sedis</taxon>
        <taxon>Mucoromycota</taxon>
        <taxon>Mortierellomycotina</taxon>
        <taxon>Mortierellomycetes</taxon>
        <taxon>Mortierellales</taxon>
        <taxon>Mortierellaceae</taxon>
        <taxon>Linnemannia</taxon>
    </lineage>
</organism>
<evidence type="ECO:0000313" key="2">
    <source>
        <dbReference type="EMBL" id="KAG0269407.1"/>
    </source>
</evidence>
<dbReference type="EMBL" id="JAAAIL010001431">
    <property type="protein sequence ID" value="KAG0269407.1"/>
    <property type="molecule type" value="Genomic_DNA"/>
</dbReference>
<protein>
    <submittedName>
        <fullName evidence="2">Uncharacterized protein</fullName>
    </submittedName>
</protein>
<reference evidence="2" key="1">
    <citation type="journal article" date="2020" name="Fungal Divers.">
        <title>Resolving the Mortierellaceae phylogeny through synthesis of multi-gene phylogenetics and phylogenomics.</title>
        <authorList>
            <person name="Vandepol N."/>
            <person name="Liber J."/>
            <person name="Desiro A."/>
            <person name="Na H."/>
            <person name="Kennedy M."/>
            <person name="Barry K."/>
            <person name="Grigoriev I.V."/>
            <person name="Miller A.N."/>
            <person name="O'Donnell K."/>
            <person name="Stajich J.E."/>
            <person name="Bonito G."/>
        </authorList>
    </citation>
    <scope>NUCLEOTIDE SEQUENCE</scope>
    <source>
        <strain evidence="2">NRRL 28262</strain>
    </source>
</reference>
<evidence type="ECO:0000256" key="1">
    <source>
        <dbReference type="SAM" id="MobiDB-lite"/>
    </source>
</evidence>
<comment type="caution">
    <text evidence="2">The sequence shown here is derived from an EMBL/GenBank/DDBJ whole genome shotgun (WGS) entry which is preliminary data.</text>
</comment>
<feature type="region of interest" description="Disordered" evidence="1">
    <location>
        <begin position="164"/>
        <end position="241"/>
    </location>
</feature>
<keyword evidence="3" id="KW-1185">Reference proteome</keyword>
<accession>A0AAD4H379</accession>